<name>A0ABU7TU99_9HYPH</name>
<gene>
    <name evidence="1" type="ORF">MOTC310_24020</name>
</gene>
<evidence type="ECO:0000313" key="1">
    <source>
        <dbReference type="EMBL" id="MEE7493356.1"/>
    </source>
</evidence>
<comment type="caution">
    <text evidence="1">The sequence shown here is derived from an EMBL/GenBank/DDBJ whole genome shotgun (WGS) entry which is preliminary data.</text>
</comment>
<evidence type="ECO:0000313" key="2">
    <source>
        <dbReference type="Proteomes" id="UP001355206"/>
    </source>
</evidence>
<reference evidence="1 2" key="1">
    <citation type="journal article" date="2012" name="Genet. Mol. Biol.">
        <title>Analysis of 16S rRNA and mxaF genes revealing insights into Methylobacterium niche-specific plant association.</title>
        <authorList>
            <person name="Dourado M.N."/>
            <person name="Andreote F.D."/>
            <person name="Dini-Andreote F."/>
            <person name="Conti R."/>
            <person name="Araujo J.M."/>
            <person name="Araujo W.L."/>
        </authorList>
    </citation>
    <scope>NUCLEOTIDE SEQUENCE [LARGE SCALE GENOMIC DNA]</scope>
    <source>
        <strain evidence="1 2">TC3-10</strain>
    </source>
</reference>
<organism evidence="1 2">
    <name type="scientific">Methylobacterium oryzae</name>
    <dbReference type="NCBI Taxonomy" id="334852"/>
    <lineage>
        <taxon>Bacteria</taxon>
        <taxon>Pseudomonadati</taxon>
        <taxon>Pseudomonadota</taxon>
        <taxon>Alphaproteobacteria</taxon>
        <taxon>Hyphomicrobiales</taxon>
        <taxon>Methylobacteriaceae</taxon>
        <taxon>Methylobacterium</taxon>
    </lineage>
</organism>
<dbReference type="EMBL" id="MLCA01000014">
    <property type="protein sequence ID" value="MEE7493356.1"/>
    <property type="molecule type" value="Genomic_DNA"/>
</dbReference>
<sequence>MVALLIALGGQALGRSGSARKPSDAPARPFPVDLITLDDDERGEPMLIFGVGATALAFGFAHDRLADLGRMLLTASARTTGLAN</sequence>
<dbReference type="Proteomes" id="UP001355206">
    <property type="component" value="Unassembled WGS sequence"/>
</dbReference>
<keyword evidence="2" id="KW-1185">Reference proteome</keyword>
<proteinExistence type="predicted"/>
<accession>A0ABU7TU99</accession>
<protein>
    <submittedName>
        <fullName evidence="1">Uncharacterized protein</fullName>
    </submittedName>
</protein>